<organism evidence="3 4">
    <name type="scientific">Oryza sativa subsp. japonica</name>
    <name type="common">Rice</name>
    <dbReference type="NCBI Taxonomy" id="39947"/>
    <lineage>
        <taxon>Eukaryota</taxon>
        <taxon>Viridiplantae</taxon>
        <taxon>Streptophyta</taxon>
        <taxon>Embryophyta</taxon>
        <taxon>Tracheophyta</taxon>
        <taxon>Spermatophyta</taxon>
        <taxon>Magnoliopsida</taxon>
        <taxon>Liliopsida</taxon>
        <taxon>Poales</taxon>
        <taxon>Poaceae</taxon>
        <taxon>BOP clade</taxon>
        <taxon>Oryzoideae</taxon>
        <taxon>Oryzeae</taxon>
        <taxon>Oryzinae</taxon>
        <taxon>Oryza</taxon>
        <taxon>Oryza sativa</taxon>
    </lineage>
</organism>
<reference evidence="3 4" key="3">
    <citation type="journal article" date="2013" name="Rice">
        <title>Improvement of the Oryza sativa Nipponbare reference genome using next generation sequence and optical map data.</title>
        <authorList>
            <person name="Kawahara Y."/>
            <person name="de la Bastide M."/>
            <person name="Hamilton J.P."/>
            <person name="Kanamori H."/>
            <person name="McCombie W.R."/>
            <person name="Ouyang S."/>
            <person name="Schwartz D.C."/>
            <person name="Tanaka T."/>
            <person name="Wu J."/>
            <person name="Zhou S."/>
            <person name="Childs K.L."/>
            <person name="Davidson R.M."/>
            <person name="Lin H."/>
            <person name="Quesada-Ocampo L."/>
            <person name="Vaillancourt B."/>
            <person name="Sakai H."/>
            <person name="Lee S.S."/>
            <person name="Kim J."/>
            <person name="Numa H."/>
            <person name="Itoh T."/>
            <person name="Buell C.R."/>
            <person name="Matsumoto T."/>
        </authorList>
    </citation>
    <scope>NUCLEOTIDE SEQUENCE [LARGE SCALE GENOMIC DNA]</scope>
    <source>
        <strain evidence="4">cv. Nipponbare</strain>
    </source>
</reference>
<evidence type="ECO:0000256" key="2">
    <source>
        <dbReference type="SAM" id="SignalP"/>
    </source>
</evidence>
<gene>
    <name evidence="3" type="ordered locus">Os05g0344300</name>
    <name evidence="3" type="ORF">OSNPB_050344300</name>
</gene>
<dbReference type="Proteomes" id="UP000059680">
    <property type="component" value="Chromosome 5"/>
</dbReference>
<feature type="chain" id="PRO_5006056778" evidence="2">
    <location>
        <begin position="18"/>
        <end position="115"/>
    </location>
</feature>
<keyword evidence="2" id="KW-0732">Signal</keyword>
<feature type="signal peptide" evidence="2">
    <location>
        <begin position="1"/>
        <end position="17"/>
    </location>
</feature>
<reference evidence="4" key="1">
    <citation type="journal article" date="2005" name="Nature">
        <title>The map-based sequence of the rice genome.</title>
        <authorList>
            <consortium name="International rice genome sequencing project (IRGSP)"/>
            <person name="Matsumoto T."/>
            <person name="Wu J."/>
            <person name="Kanamori H."/>
            <person name="Katayose Y."/>
            <person name="Fujisawa M."/>
            <person name="Namiki N."/>
            <person name="Mizuno H."/>
            <person name="Yamamoto K."/>
            <person name="Antonio B.A."/>
            <person name="Baba T."/>
            <person name="Sakata K."/>
            <person name="Nagamura Y."/>
            <person name="Aoki H."/>
            <person name="Arikawa K."/>
            <person name="Arita K."/>
            <person name="Bito T."/>
            <person name="Chiden Y."/>
            <person name="Fujitsuka N."/>
            <person name="Fukunaka R."/>
            <person name="Hamada M."/>
            <person name="Harada C."/>
            <person name="Hayashi A."/>
            <person name="Hijishita S."/>
            <person name="Honda M."/>
            <person name="Hosokawa S."/>
            <person name="Ichikawa Y."/>
            <person name="Idonuma A."/>
            <person name="Iijima M."/>
            <person name="Ikeda M."/>
            <person name="Ikeno M."/>
            <person name="Ito K."/>
            <person name="Ito S."/>
            <person name="Ito T."/>
            <person name="Ito Y."/>
            <person name="Ito Y."/>
            <person name="Iwabuchi A."/>
            <person name="Kamiya K."/>
            <person name="Karasawa W."/>
            <person name="Kurita K."/>
            <person name="Katagiri S."/>
            <person name="Kikuta A."/>
            <person name="Kobayashi H."/>
            <person name="Kobayashi N."/>
            <person name="Machita K."/>
            <person name="Maehara T."/>
            <person name="Masukawa M."/>
            <person name="Mizubayashi T."/>
            <person name="Mukai Y."/>
            <person name="Nagasaki H."/>
            <person name="Nagata Y."/>
            <person name="Naito S."/>
            <person name="Nakashima M."/>
            <person name="Nakama Y."/>
            <person name="Nakamichi Y."/>
            <person name="Nakamura M."/>
            <person name="Meguro A."/>
            <person name="Negishi M."/>
            <person name="Ohta I."/>
            <person name="Ohta T."/>
            <person name="Okamoto M."/>
            <person name="Ono N."/>
            <person name="Saji S."/>
            <person name="Sakaguchi M."/>
            <person name="Sakai K."/>
            <person name="Shibata M."/>
            <person name="Shimokawa T."/>
            <person name="Song J."/>
            <person name="Takazaki Y."/>
            <person name="Terasawa K."/>
            <person name="Tsugane M."/>
            <person name="Tsuji K."/>
            <person name="Ueda S."/>
            <person name="Waki K."/>
            <person name="Yamagata H."/>
            <person name="Yamamoto M."/>
            <person name="Yamamoto S."/>
            <person name="Yamane H."/>
            <person name="Yoshiki S."/>
            <person name="Yoshihara R."/>
            <person name="Yukawa K."/>
            <person name="Zhong H."/>
            <person name="Yano M."/>
            <person name="Yuan Q."/>
            <person name="Ouyang S."/>
            <person name="Liu J."/>
            <person name="Jones K.M."/>
            <person name="Gansberger K."/>
            <person name="Moffat K."/>
            <person name="Hill J."/>
            <person name="Bera J."/>
            <person name="Fadrosh D."/>
            <person name="Jin S."/>
            <person name="Johri S."/>
            <person name="Kim M."/>
            <person name="Overton L."/>
            <person name="Reardon M."/>
            <person name="Tsitrin T."/>
            <person name="Vuong H."/>
            <person name="Weaver B."/>
            <person name="Ciecko A."/>
            <person name="Tallon L."/>
            <person name="Jackson J."/>
            <person name="Pai G."/>
            <person name="Aken S.V."/>
            <person name="Utterback T."/>
            <person name="Reidmuller S."/>
            <person name="Feldblyum T."/>
            <person name="Hsiao J."/>
            <person name="Zismann V."/>
            <person name="Iobst S."/>
            <person name="de Vazeille A.R."/>
            <person name="Buell C.R."/>
            <person name="Ying K."/>
            <person name="Li Y."/>
            <person name="Lu T."/>
            <person name="Huang Y."/>
            <person name="Zhao Q."/>
            <person name="Feng Q."/>
            <person name="Zhang L."/>
            <person name="Zhu J."/>
            <person name="Weng Q."/>
            <person name="Mu J."/>
            <person name="Lu Y."/>
            <person name="Fan D."/>
            <person name="Liu Y."/>
            <person name="Guan J."/>
            <person name="Zhang Y."/>
            <person name="Yu S."/>
            <person name="Liu X."/>
            <person name="Zhang Y."/>
            <person name="Hong G."/>
            <person name="Han B."/>
            <person name="Choisne N."/>
            <person name="Demange N."/>
            <person name="Orjeda G."/>
            <person name="Samain S."/>
            <person name="Cattolico L."/>
            <person name="Pelletier E."/>
            <person name="Couloux A."/>
            <person name="Segurens B."/>
            <person name="Wincker P."/>
            <person name="D'Hont A."/>
            <person name="Scarpelli C."/>
            <person name="Weissenbach J."/>
            <person name="Salanoubat M."/>
            <person name="Quetier F."/>
            <person name="Yu Y."/>
            <person name="Kim H.R."/>
            <person name="Rambo T."/>
            <person name="Currie J."/>
            <person name="Collura K."/>
            <person name="Luo M."/>
            <person name="Yang T."/>
            <person name="Ammiraju J.S.S."/>
            <person name="Engler F."/>
            <person name="Soderlund C."/>
            <person name="Wing R.A."/>
            <person name="Palmer L.E."/>
            <person name="de la Bastide M."/>
            <person name="Spiegel L."/>
            <person name="Nascimento L."/>
            <person name="Zutavern T."/>
            <person name="O'Shaughnessy A."/>
            <person name="Dike S."/>
            <person name="Dedhia N."/>
            <person name="Preston R."/>
            <person name="Balija V."/>
            <person name="McCombie W.R."/>
            <person name="Chow T."/>
            <person name="Chen H."/>
            <person name="Chung M."/>
            <person name="Chen C."/>
            <person name="Shaw J."/>
            <person name="Wu H."/>
            <person name="Hsiao K."/>
            <person name="Chao Y."/>
            <person name="Chu M."/>
            <person name="Cheng C."/>
            <person name="Hour A."/>
            <person name="Lee P."/>
            <person name="Lin S."/>
            <person name="Lin Y."/>
            <person name="Liou J."/>
            <person name="Liu S."/>
            <person name="Hsing Y."/>
            <person name="Raghuvanshi S."/>
            <person name="Mohanty A."/>
            <person name="Bharti A.K."/>
            <person name="Gaur A."/>
            <person name="Gupta V."/>
            <person name="Kumar D."/>
            <person name="Ravi V."/>
            <person name="Vij S."/>
            <person name="Kapur A."/>
            <person name="Khurana P."/>
            <person name="Khurana P."/>
            <person name="Khurana J.P."/>
            <person name="Tyagi A.K."/>
            <person name="Gaikwad K."/>
            <person name="Singh A."/>
            <person name="Dalal V."/>
            <person name="Srivastava S."/>
            <person name="Dixit A."/>
            <person name="Pal A.K."/>
            <person name="Ghazi I.A."/>
            <person name="Yadav M."/>
            <person name="Pandit A."/>
            <person name="Bhargava A."/>
            <person name="Sureshbabu K."/>
            <person name="Batra K."/>
            <person name="Sharma T.R."/>
            <person name="Mohapatra T."/>
            <person name="Singh N.K."/>
            <person name="Messing J."/>
            <person name="Nelson A.B."/>
            <person name="Fuks G."/>
            <person name="Kavchok S."/>
            <person name="Keizer G."/>
            <person name="Linton E."/>
            <person name="Llaca V."/>
            <person name="Song R."/>
            <person name="Tanyolac B."/>
            <person name="Young S."/>
            <person name="Ho-Il K."/>
            <person name="Hahn J.H."/>
            <person name="Sangsakoo G."/>
            <person name="Vanavichit A."/>
            <person name="de Mattos Luiz.A.T."/>
            <person name="Zimmer P.D."/>
            <person name="Malone G."/>
            <person name="Dellagostin O."/>
            <person name="de Oliveira A.C."/>
            <person name="Bevan M."/>
            <person name="Bancroft I."/>
            <person name="Minx P."/>
            <person name="Cordum H."/>
            <person name="Wilson R."/>
            <person name="Cheng Z."/>
            <person name="Jin W."/>
            <person name="Jiang J."/>
            <person name="Leong S.A."/>
            <person name="Iwama H."/>
            <person name="Gojobori T."/>
            <person name="Itoh T."/>
            <person name="Niimura Y."/>
            <person name="Fujii Y."/>
            <person name="Habara T."/>
            <person name="Sakai H."/>
            <person name="Sato Y."/>
            <person name="Wilson G."/>
            <person name="Kumar K."/>
            <person name="McCouch S."/>
            <person name="Juretic N."/>
            <person name="Hoen D."/>
            <person name="Wright S."/>
            <person name="Bruskiewich R."/>
            <person name="Bureau T."/>
            <person name="Miyao A."/>
            <person name="Hirochika H."/>
            <person name="Nishikawa T."/>
            <person name="Kadowaki K."/>
            <person name="Sugiura M."/>
            <person name="Burr B."/>
            <person name="Sasaki T."/>
        </authorList>
    </citation>
    <scope>NUCLEOTIDE SEQUENCE [LARGE SCALE GENOMIC DNA]</scope>
    <source>
        <strain evidence="4">cv. Nipponbare</strain>
    </source>
</reference>
<dbReference type="EMBL" id="AP014961">
    <property type="protein sequence ID" value="BAS93484.1"/>
    <property type="molecule type" value="Genomic_DNA"/>
</dbReference>
<evidence type="ECO:0000313" key="3">
    <source>
        <dbReference type="EMBL" id="BAS93484.1"/>
    </source>
</evidence>
<reference evidence="3 4" key="2">
    <citation type="journal article" date="2013" name="Plant Cell Physiol.">
        <title>Rice Annotation Project Database (RAP-DB): an integrative and interactive database for rice genomics.</title>
        <authorList>
            <person name="Sakai H."/>
            <person name="Lee S.S."/>
            <person name="Tanaka T."/>
            <person name="Numa H."/>
            <person name="Kim J."/>
            <person name="Kawahara Y."/>
            <person name="Wakimoto H."/>
            <person name="Yang C.C."/>
            <person name="Iwamoto M."/>
            <person name="Abe T."/>
            <person name="Yamada Y."/>
            <person name="Muto A."/>
            <person name="Inokuchi H."/>
            <person name="Ikemura T."/>
            <person name="Matsumoto T."/>
            <person name="Sasaki T."/>
            <person name="Itoh T."/>
        </authorList>
    </citation>
    <scope>NUCLEOTIDE SEQUENCE [LARGE SCALE GENOMIC DNA]</scope>
    <source>
        <strain evidence="4">cv. Nipponbare</strain>
    </source>
</reference>
<sequence length="115" mass="12576">MATTLLLSIHSLLVHHPSSPPPMVGGHPSLAGMLTSSVAWNARTMSERQQGEDKEKNNDKSRQVMAIRRRGPREVPGENTVGRLASFRSAFRVVAASLPHQHPIFAWVDEVCSGV</sequence>
<accession>A0A0P0WL16</accession>
<evidence type="ECO:0000256" key="1">
    <source>
        <dbReference type="SAM" id="MobiDB-lite"/>
    </source>
</evidence>
<feature type="compositionally biased region" description="Basic and acidic residues" evidence="1">
    <location>
        <begin position="46"/>
        <end position="62"/>
    </location>
</feature>
<protein>
    <submittedName>
        <fullName evidence="3">Os05g0344300 protein</fullName>
    </submittedName>
</protein>
<keyword evidence="4" id="KW-1185">Reference proteome</keyword>
<feature type="region of interest" description="Disordered" evidence="1">
    <location>
        <begin position="46"/>
        <end position="79"/>
    </location>
</feature>
<evidence type="ECO:0000313" key="4">
    <source>
        <dbReference type="Proteomes" id="UP000059680"/>
    </source>
</evidence>
<proteinExistence type="predicted"/>
<dbReference type="InParanoid" id="A0A0P0WL16"/>
<dbReference type="PaxDb" id="39947-A0A0P0WL16"/>
<dbReference type="AlphaFoldDB" id="A0A0P0WL16"/>
<name>A0A0P0WL16_ORYSJ</name>